<dbReference type="InterPro" id="IPR055227">
    <property type="entry name" value="HRQ1_WHD"/>
</dbReference>
<dbReference type="AlphaFoldDB" id="A0A077WL27"/>
<dbReference type="GO" id="GO:0006289">
    <property type="term" value="P:nucleotide-excision repair"/>
    <property type="evidence" value="ECO:0007669"/>
    <property type="project" value="EnsemblFungi"/>
</dbReference>
<organism evidence="6">
    <name type="scientific">Lichtheimia ramosa</name>
    <dbReference type="NCBI Taxonomy" id="688394"/>
    <lineage>
        <taxon>Eukaryota</taxon>
        <taxon>Fungi</taxon>
        <taxon>Fungi incertae sedis</taxon>
        <taxon>Mucoromycota</taxon>
        <taxon>Mucoromycotina</taxon>
        <taxon>Mucoromycetes</taxon>
        <taxon>Mucorales</taxon>
        <taxon>Lichtheimiaceae</taxon>
        <taxon>Lichtheimia</taxon>
    </lineage>
</organism>
<feature type="compositionally biased region" description="Polar residues" evidence="3">
    <location>
        <begin position="106"/>
        <end position="116"/>
    </location>
</feature>
<dbReference type="PROSITE" id="PS51194">
    <property type="entry name" value="HELICASE_CTER"/>
    <property type="match status" value="1"/>
</dbReference>
<dbReference type="GO" id="GO:0003697">
    <property type="term" value="F:single-stranded DNA binding"/>
    <property type="evidence" value="ECO:0007669"/>
    <property type="project" value="EnsemblFungi"/>
</dbReference>
<dbReference type="PANTHER" id="PTHR47957">
    <property type="entry name" value="ATP-DEPENDENT HELICASE HRQ1"/>
    <property type="match status" value="1"/>
</dbReference>
<keyword evidence="1" id="KW-0547">Nucleotide-binding</keyword>
<feature type="domain" description="Helicase C-terminal" evidence="5">
    <location>
        <begin position="475"/>
        <end position="632"/>
    </location>
</feature>
<evidence type="ECO:0000259" key="4">
    <source>
        <dbReference type="PROSITE" id="PS51192"/>
    </source>
</evidence>
<dbReference type="OrthoDB" id="18781at2759"/>
<reference evidence="6" key="1">
    <citation type="journal article" date="2014" name="Genome Announc.">
        <title>De novo whole-genome sequence and genome annotation of Lichtheimia ramosa.</title>
        <authorList>
            <person name="Linde J."/>
            <person name="Schwartze V."/>
            <person name="Binder U."/>
            <person name="Lass-Florl C."/>
            <person name="Voigt K."/>
            <person name="Horn F."/>
        </authorList>
    </citation>
    <scope>NUCLEOTIDE SEQUENCE</scope>
    <source>
        <strain evidence="6">JMRC FSU:6197</strain>
    </source>
</reference>
<dbReference type="SMART" id="SM00487">
    <property type="entry name" value="DEXDc"/>
    <property type="match status" value="1"/>
</dbReference>
<dbReference type="Pfam" id="PF22982">
    <property type="entry name" value="WHD_HRQ1"/>
    <property type="match status" value="1"/>
</dbReference>
<sequence>MPPKRSTTNTASSSSKRARKQQQHPPEFIRLFHLFTQLNTFCAFCDARLSTAITLDKIQSAVNDVQLDDLAAINVILPDFIHFDQGISIQFGKPMSKKKESPLATRGSNQYRSSPSVKPEVVKKTIDARNLRFQRAIAKFISQCQNKDIDPVAYLKQEIPRHIPPPSSSITTTIAATTTTAENSSSDPNESPSSIKDVIDQLQQQSFYRHQLAHCRELTERLSVYGDPIDLPPEIESALREKGIHHLYVHQTEAIRGLRDNQHVIVATSTASGKSLIYQIPVLERLIHDKNTRAMYIFPTKALAQDQMRALQELIRMCPSLEHVQVATFDGDTPSEQRAFIRDNANIIFTNPDMLHHSILPNGKRWQPFLSSLRFVVLDELHVYNGLFGANVAFIMRRLRRWCHHYENDTVQFISCSATIRHADQHMKLVCGMDQVKLVEQDGAPCGKKSFLVWNPPLVKRPGQNPNERRGAVAEGAQILEYLLSRNVRTIAFCKIRKTCEMLMMQLRDSLEKQQRGDLLEKVMSYRGGYLPIERRQIEKRLFNGDLLAVVATNALELGVDIGSLDAVIMIGMPWTISALWQQSGRAGRRNKDSLSMVITDHNPMDQHFARHPEELSDQPLDDIQFDVENNKLVLESHLQCAAEELPINIDHDQAFFGPNVPQVCEEHLMLIHDKLYRPDPRYRPYPAQHVNIRNITQELYAVINTTDGKNAVLEEIESTRAPFEIYEGAVFIHQGRTYLVEECNVDQRYAKVHAARVDYTTQQRDFTNVNAITTVMSKPIQVNDKETRRRVFYGRVQIETVVFGYYRMDKRNRIIDSHDIYMDPIIRQSMGIWLDVPSVALKKIDELEIDRMASIHGAAHAMISLLPSFASSTAADIRTECKSPHATRPRPPRIALYESQPSGIIRQAYQFIDELLEMCIEQIQSCACDDGCPSCVHLSQCSEHNELCSKHGALVVLQSLKLDM</sequence>
<proteinExistence type="predicted"/>
<dbReference type="GO" id="GO:0005634">
    <property type="term" value="C:nucleus"/>
    <property type="evidence" value="ECO:0007669"/>
    <property type="project" value="TreeGrafter"/>
</dbReference>
<dbReference type="PANTHER" id="PTHR47957:SF3">
    <property type="entry name" value="ATP-DEPENDENT HELICASE HRQ1"/>
    <property type="match status" value="1"/>
</dbReference>
<evidence type="ECO:0000256" key="1">
    <source>
        <dbReference type="ARBA" id="ARBA00022741"/>
    </source>
</evidence>
<dbReference type="InterPro" id="IPR014001">
    <property type="entry name" value="Helicase_ATP-bd"/>
</dbReference>
<dbReference type="GO" id="GO:0032202">
    <property type="term" value="P:telomere assembly"/>
    <property type="evidence" value="ECO:0007669"/>
    <property type="project" value="EnsemblFungi"/>
</dbReference>
<dbReference type="GO" id="GO:0036297">
    <property type="term" value="P:interstrand cross-link repair"/>
    <property type="evidence" value="ECO:0007669"/>
    <property type="project" value="EnsemblFungi"/>
</dbReference>
<dbReference type="GO" id="GO:0005524">
    <property type="term" value="F:ATP binding"/>
    <property type="evidence" value="ECO:0007669"/>
    <property type="project" value="UniProtKB-KW"/>
</dbReference>
<dbReference type="Pfam" id="PF09369">
    <property type="entry name" value="MZB"/>
    <property type="match status" value="1"/>
</dbReference>
<feature type="compositionally biased region" description="Low complexity" evidence="3">
    <location>
        <begin position="1"/>
        <end position="15"/>
    </location>
</feature>
<dbReference type="SUPFAM" id="SSF52540">
    <property type="entry name" value="P-loop containing nucleoside triphosphate hydrolases"/>
    <property type="match status" value="1"/>
</dbReference>
<dbReference type="GO" id="GO:0032204">
    <property type="term" value="P:regulation of telomere maintenance"/>
    <property type="evidence" value="ECO:0007669"/>
    <property type="project" value="EnsemblFungi"/>
</dbReference>
<dbReference type="InterPro" id="IPR001650">
    <property type="entry name" value="Helicase_C-like"/>
</dbReference>
<name>A0A077WL27_9FUNG</name>
<evidence type="ECO:0000313" key="6">
    <source>
        <dbReference type="EMBL" id="CDS07834.1"/>
    </source>
</evidence>
<evidence type="ECO:0000256" key="2">
    <source>
        <dbReference type="ARBA" id="ARBA00022840"/>
    </source>
</evidence>
<protein>
    <recommendedName>
        <fullName evidence="7">DEAD/DEAH box helicase</fullName>
    </recommendedName>
</protein>
<dbReference type="Pfam" id="PF00271">
    <property type="entry name" value="Helicase_C"/>
    <property type="match status" value="1"/>
</dbReference>
<accession>A0A077WL27</accession>
<keyword evidence="2" id="KW-0067">ATP-binding</keyword>
<dbReference type="EMBL" id="LK023324">
    <property type="protein sequence ID" value="CDS07834.1"/>
    <property type="molecule type" value="Genomic_DNA"/>
</dbReference>
<dbReference type="PROSITE" id="PS51192">
    <property type="entry name" value="HELICASE_ATP_BIND_1"/>
    <property type="match status" value="1"/>
</dbReference>
<feature type="domain" description="Helicase ATP-binding" evidence="4">
    <location>
        <begin position="255"/>
        <end position="438"/>
    </location>
</feature>
<evidence type="ECO:0000256" key="3">
    <source>
        <dbReference type="SAM" id="MobiDB-lite"/>
    </source>
</evidence>
<dbReference type="GO" id="GO:0008047">
    <property type="term" value="F:enzyme activator activity"/>
    <property type="evidence" value="ECO:0007669"/>
    <property type="project" value="EnsemblFungi"/>
</dbReference>
<gene>
    <name evidence="6" type="ORF">LRAMOSA01783</name>
</gene>
<dbReference type="SMART" id="SM00490">
    <property type="entry name" value="HELICc"/>
    <property type="match status" value="1"/>
</dbReference>
<dbReference type="CDD" id="cd17923">
    <property type="entry name" value="DEXHc_Hrq1-like"/>
    <property type="match status" value="1"/>
</dbReference>
<dbReference type="Gene3D" id="3.40.50.300">
    <property type="entry name" value="P-loop containing nucleotide triphosphate hydrolases"/>
    <property type="match status" value="2"/>
</dbReference>
<dbReference type="GO" id="GO:0043138">
    <property type="term" value="F:3'-5' DNA helicase activity"/>
    <property type="evidence" value="ECO:0007669"/>
    <property type="project" value="EnsemblFungi"/>
</dbReference>
<dbReference type="InterPro" id="IPR027417">
    <property type="entry name" value="P-loop_NTPase"/>
</dbReference>
<dbReference type="InterPro" id="IPR011545">
    <property type="entry name" value="DEAD/DEAH_box_helicase_dom"/>
</dbReference>
<dbReference type="GO" id="GO:0042275">
    <property type="term" value="P:error-free postreplication DNA repair"/>
    <property type="evidence" value="ECO:0007669"/>
    <property type="project" value="EnsemblFungi"/>
</dbReference>
<dbReference type="InterPro" id="IPR018973">
    <property type="entry name" value="MZB"/>
</dbReference>
<dbReference type="GO" id="GO:0042162">
    <property type="term" value="F:telomeric DNA binding"/>
    <property type="evidence" value="ECO:0007669"/>
    <property type="project" value="EnsemblFungi"/>
</dbReference>
<dbReference type="CDD" id="cd18797">
    <property type="entry name" value="SF2_C_Hrq"/>
    <property type="match status" value="1"/>
</dbReference>
<feature type="region of interest" description="Disordered" evidence="3">
    <location>
        <begin position="94"/>
        <end position="116"/>
    </location>
</feature>
<dbReference type="Pfam" id="PF00270">
    <property type="entry name" value="DEAD"/>
    <property type="match status" value="1"/>
</dbReference>
<evidence type="ECO:0008006" key="7">
    <source>
        <dbReference type="Google" id="ProtNLM"/>
    </source>
</evidence>
<feature type="region of interest" description="Disordered" evidence="3">
    <location>
        <begin position="1"/>
        <end position="24"/>
    </location>
</feature>
<evidence type="ECO:0000259" key="5">
    <source>
        <dbReference type="PROSITE" id="PS51194"/>
    </source>
</evidence>